<reference evidence="2 3" key="1">
    <citation type="submission" date="2014-04" db="EMBL/GenBank/DDBJ databases">
        <authorList>
            <consortium name="DOE Joint Genome Institute"/>
            <person name="Kuo A."/>
            <person name="Girlanda M."/>
            <person name="Perotto S."/>
            <person name="Kohler A."/>
            <person name="Nagy L.G."/>
            <person name="Floudas D."/>
            <person name="Copeland A."/>
            <person name="Barry K.W."/>
            <person name="Cichocki N."/>
            <person name="Veneault-Fourrey C."/>
            <person name="LaButti K."/>
            <person name="Lindquist E.A."/>
            <person name="Lipzen A."/>
            <person name="Lundell T."/>
            <person name="Morin E."/>
            <person name="Murat C."/>
            <person name="Sun H."/>
            <person name="Tunlid A."/>
            <person name="Henrissat B."/>
            <person name="Grigoriev I.V."/>
            <person name="Hibbett D.S."/>
            <person name="Martin F."/>
            <person name="Nordberg H.P."/>
            <person name="Cantor M.N."/>
            <person name="Hua S.X."/>
        </authorList>
    </citation>
    <scope>NUCLEOTIDE SEQUENCE [LARGE SCALE GENOMIC DNA]</scope>
    <source>
        <strain evidence="2 3">MUT 4182</strain>
    </source>
</reference>
<evidence type="ECO:0000313" key="3">
    <source>
        <dbReference type="Proteomes" id="UP000054248"/>
    </source>
</evidence>
<accession>A0A0C3QWU3</accession>
<protein>
    <submittedName>
        <fullName evidence="2">Uncharacterized protein</fullName>
    </submittedName>
</protein>
<evidence type="ECO:0000256" key="1">
    <source>
        <dbReference type="SAM" id="MobiDB-lite"/>
    </source>
</evidence>
<gene>
    <name evidence="2" type="ORF">M407DRAFT_128109</name>
</gene>
<organism evidence="2 3">
    <name type="scientific">Tulasnella calospora MUT 4182</name>
    <dbReference type="NCBI Taxonomy" id="1051891"/>
    <lineage>
        <taxon>Eukaryota</taxon>
        <taxon>Fungi</taxon>
        <taxon>Dikarya</taxon>
        <taxon>Basidiomycota</taxon>
        <taxon>Agaricomycotina</taxon>
        <taxon>Agaricomycetes</taxon>
        <taxon>Cantharellales</taxon>
        <taxon>Tulasnellaceae</taxon>
        <taxon>Tulasnella</taxon>
    </lineage>
</organism>
<keyword evidence="3" id="KW-1185">Reference proteome</keyword>
<dbReference type="AlphaFoldDB" id="A0A0C3QWU3"/>
<dbReference type="Proteomes" id="UP000054248">
    <property type="component" value="Unassembled WGS sequence"/>
</dbReference>
<evidence type="ECO:0000313" key="2">
    <source>
        <dbReference type="EMBL" id="KIO34401.1"/>
    </source>
</evidence>
<reference evidence="3" key="2">
    <citation type="submission" date="2015-01" db="EMBL/GenBank/DDBJ databases">
        <title>Evolutionary Origins and Diversification of the Mycorrhizal Mutualists.</title>
        <authorList>
            <consortium name="DOE Joint Genome Institute"/>
            <consortium name="Mycorrhizal Genomics Consortium"/>
            <person name="Kohler A."/>
            <person name="Kuo A."/>
            <person name="Nagy L.G."/>
            <person name="Floudas D."/>
            <person name="Copeland A."/>
            <person name="Barry K.W."/>
            <person name="Cichocki N."/>
            <person name="Veneault-Fourrey C."/>
            <person name="LaButti K."/>
            <person name="Lindquist E.A."/>
            <person name="Lipzen A."/>
            <person name="Lundell T."/>
            <person name="Morin E."/>
            <person name="Murat C."/>
            <person name="Riley R."/>
            <person name="Ohm R."/>
            <person name="Sun H."/>
            <person name="Tunlid A."/>
            <person name="Henrissat B."/>
            <person name="Grigoriev I.V."/>
            <person name="Hibbett D.S."/>
            <person name="Martin F."/>
        </authorList>
    </citation>
    <scope>NUCLEOTIDE SEQUENCE [LARGE SCALE GENOMIC DNA]</scope>
    <source>
        <strain evidence="3">MUT 4182</strain>
    </source>
</reference>
<name>A0A0C3QWU3_9AGAM</name>
<dbReference type="EMBL" id="KN822943">
    <property type="protein sequence ID" value="KIO34401.1"/>
    <property type="molecule type" value="Genomic_DNA"/>
</dbReference>
<sequence>MVSCAGSKKRYSGPNGGAIVAQNVCYNAIRTRLRVRSDWLLQSLELRYHGNTQSLCLTIVDVSGGSSEDDYAVPDNSGRRGSREHWAAR</sequence>
<proteinExistence type="predicted"/>
<dbReference type="HOGENOM" id="CLU_2456419_0_0_1"/>
<feature type="compositionally biased region" description="Basic and acidic residues" evidence="1">
    <location>
        <begin position="77"/>
        <end position="89"/>
    </location>
</feature>
<feature type="region of interest" description="Disordered" evidence="1">
    <location>
        <begin position="64"/>
        <end position="89"/>
    </location>
</feature>